<sequence>MDVAPQRSHAVKSGTRSNPESLRVALRGRSPASGIISIQLRQDMGERRQGHACRPHARRLVICVSSATIGECVAPGGTRQQEGID</sequence>
<dbReference type="Proteomes" id="UP000002526">
    <property type="component" value="Chromosome"/>
</dbReference>
<dbReference type="AlphaFoldDB" id="Q89F59"/>
<organism evidence="2 3">
    <name type="scientific">Bradyrhizobium diazoefficiens (strain JCM 10833 / BCRC 13528 / IAM 13628 / NBRC 14792 / USDA 110)</name>
    <dbReference type="NCBI Taxonomy" id="224911"/>
    <lineage>
        <taxon>Bacteria</taxon>
        <taxon>Pseudomonadati</taxon>
        <taxon>Pseudomonadota</taxon>
        <taxon>Alphaproteobacteria</taxon>
        <taxon>Hyphomicrobiales</taxon>
        <taxon>Nitrobacteraceae</taxon>
        <taxon>Bradyrhizobium</taxon>
    </lineage>
</organism>
<keyword evidence="3" id="KW-1185">Reference proteome</keyword>
<dbReference type="HOGENOM" id="CLU_2506155_0_0_5"/>
<gene>
    <name evidence="2" type="ordered locus">bsl6842</name>
</gene>
<dbReference type="InParanoid" id="Q89F59"/>
<proteinExistence type="predicted"/>
<name>Q89F59_BRADU</name>
<reference evidence="3" key="1">
    <citation type="journal article" date="2002" name="DNA Res.">
        <title>Complete genomic sequence of nitrogen-fixing symbiotic bacterium Bradyrhizobium japonicum USDA110.</title>
        <authorList>
            <person name="Kaneko T."/>
            <person name="Nakamura Y."/>
            <person name="Sato S."/>
            <person name="Minamisawa K."/>
            <person name="Uchiumi T."/>
            <person name="Sasamoto S."/>
            <person name="Watanabe A."/>
            <person name="Idesawa K."/>
            <person name="Iriguchi M."/>
            <person name="Kawashima K."/>
            <person name="Kohara M."/>
            <person name="Matsumoto M."/>
            <person name="Shimpo S."/>
            <person name="Tsuruoka H."/>
            <person name="Wada T."/>
            <person name="Yamada M."/>
            <person name="Tabata S."/>
        </authorList>
    </citation>
    <scope>NUCLEOTIDE SEQUENCE [LARGE SCALE GENOMIC DNA]</scope>
    <source>
        <strain evidence="3">JCM 10833 / BCRC 13528 / IAM 13628 / NBRC 14792 / USDA 110</strain>
    </source>
</reference>
<evidence type="ECO:0000256" key="1">
    <source>
        <dbReference type="SAM" id="MobiDB-lite"/>
    </source>
</evidence>
<dbReference type="EMBL" id="BA000040">
    <property type="protein sequence ID" value="BAC52107.1"/>
    <property type="molecule type" value="Genomic_DNA"/>
</dbReference>
<accession>Q89F59</accession>
<dbReference type="EnsemblBacteria" id="BAC52107">
    <property type="protein sequence ID" value="BAC52107"/>
    <property type="gene ID" value="BAC52107"/>
</dbReference>
<feature type="region of interest" description="Disordered" evidence="1">
    <location>
        <begin position="1"/>
        <end position="22"/>
    </location>
</feature>
<evidence type="ECO:0000313" key="2">
    <source>
        <dbReference type="EMBL" id="BAC52107.1"/>
    </source>
</evidence>
<dbReference type="KEGG" id="bja:bsl6842"/>
<evidence type="ECO:0000313" key="3">
    <source>
        <dbReference type="Proteomes" id="UP000002526"/>
    </source>
</evidence>
<protein>
    <submittedName>
        <fullName evidence="2">Bsl6842 protein</fullName>
    </submittedName>
</protein>